<dbReference type="PRINTS" id="PR00502">
    <property type="entry name" value="NUDIXFAMILY"/>
</dbReference>
<dbReference type="PATRIC" id="fig|362787.3.peg.797"/>
<sequence>MWIYYMNKQFTASVYIINDQKILLIKHPKLQKWLPPGGHVENNETPVEAARREVREETGLEIELIPQENIWVNYWNANSFERPYLCLLEEIPPYKDQPAHQHMDFIYVANLISAKSSSPSESLIYQWFDQKGLDLLEPDADIFKETLQVLQHLLATFCSIPKKLVSN</sequence>
<feature type="domain" description="Nudix hydrolase" evidence="3">
    <location>
        <begin position="7"/>
        <end position="151"/>
    </location>
</feature>
<gene>
    <name evidence="4" type="ORF">DB44_CF00020</name>
</gene>
<evidence type="ECO:0000313" key="4">
    <source>
        <dbReference type="EMBL" id="KIC72555.1"/>
    </source>
</evidence>
<dbReference type="SUPFAM" id="SSF55811">
    <property type="entry name" value="Nudix"/>
    <property type="match status" value="1"/>
</dbReference>
<evidence type="ECO:0000313" key="5">
    <source>
        <dbReference type="Proteomes" id="UP000031465"/>
    </source>
</evidence>
<dbReference type="InterPro" id="IPR020476">
    <property type="entry name" value="Nudix_hydrolase"/>
</dbReference>
<evidence type="ECO:0000259" key="3">
    <source>
        <dbReference type="PROSITE" id="PS51462"/>
    </source>
</evidence>
<protein>
    <recommendedName>
        <fullName evidence="3">Nudix hydrolase domain-containing protein</fullName>
    </recommendedName>
</protein>
<dbReference type="PROSITE" id="PS00893">
    <property type="entry name" value="NUDIX_BOX"/>
    <property type="match status" value="1"/>
</dbReference>
<organism evidence="4 5">
    <name type="scientific">Candidatus Protochlamydia amoebophila</name>
    <dbReference type="NCBI Taxonomy" id="362787"/>
    <lineage>
        <taxon>Bacteria</taxon>
        <taxon>Pseudomonadati</taxon>
        <taxon>Chlamydiota</taxon>
        <taxon>Chlamydiia</taxon>
        <taxon>Parachlamydiales</taxon>
        <taxon>Parachlamydiaceae</taxon>
        <taxon>Candidatus Protochlamydia</taxon>
    </lineage>
</organism>
<dbReference type="AlphaFoldDB" id="A0A0C1JMR9"/>
<dbReference type="GO" id="GO:0016787">
    <property type="term" value="F:hydrolase activity"/>
    <property type="evidence" value="ECO:0007669"/>
    <property type="project" value="UniProtKB-KW"/>
</dbReference>
<dbReference type="PANTHER" id="PTHR43736">
    <property type="entry name" value="ADP-RIBOSE PYROPHOSPHATASE"/>
    <property type="match status" value="1"/>
</dbReference>
<evidence type="ECO:0000256" key="2">
    <source>
        <dbReference type="RuleBase" id="RU003476"/>
    </source>
</evidence>
<dbReference type="InterPro" id="IPR015797">
    <property type="entry name" value="NUDIX_hydrolase-like_dom_sf"/>
</dbReference>
<reference evidence="4 5" key="1">
    <citation type="journal article" date="2014" name="Mol. Biol. Evol.">
        <title>Massive expansion of Ubiquitination-related gene families within the Chlamydiae.</title>
        <authorList>
            <person name="Domman D."/>
            <person name="Collingro A."/>
            <person name="Lagkouvardos I."/>
            <person name="Gehre L."/>
            <person name="Weinmaier T."/>
            <person name="Rattei T."/>
            <person name="Subtil A."/>
            <person name="Horn M."/>
        </authorList>
    </citation>
    <scope>NUCLEOTIDE SEQUENCE [LARGE SCALE GENOMIC DNA]</scope>
    <source>
        <strain evidence="4 5">EI2</strain>
    </source>
</reference>
<dbReference type="PANTHER" id="PTHR43736:SF1">
    <property type="entry name" value="DIHYDRONEOPTERIN TRIPHOSPHATE DIPHOSPHATASE"/>
    <property type="match status" value="1"/>
</dbReference>
<accession>A0A0C1JMR9</accession>
<proteinExistence type="inferred from homology"/>
<dbReference type="InterPro" id="IPR020084">
    <property type="entry name" value="NUDIX_hydrolase_CS"/>
</dbReference>
<comment type="similarity">
    <text evidence="2">Belongs to the Nudix hydrolase family.</text>
</comment>
<dbReference type="Gene3D" id="3.90.79.10">
    <property type="entry name" value="Nucleoside Triphosphate Pyrophosphohydrolase"/>
    <property type="match status" value="1"/>
</dbReference>
<evidence type="ECO:0000256" key="1">
    <source>
        <dbReference type="ARBA" id="ARBA00022801"/>
    </source>
</evidence>
<dbReference type="Proteomes" id="UP000031465">
    <property type="component" value="Unassembled WGS sequence"/>
</dbReference>
<name>A0A0C1JMR9_9BACT</name>
<dbReference type="PROSITE" id="PS51462">
    <property type="entry name" value="NUDIX"/>
    <property type="match status" value="1"/>
</dbReference>
<comment type="caution">
    <text evidence="4">The sequence shown here is derived from an EMBL/GenBank/DDBJ whole genome shotgun (WGS) entry which is preliminary data.</text>
</comment>
<dbReference type="EMBL" id="JSAN01000052">
    <property type="protein sequence ID" value="KIC72555.1"/>
    <property type="molecule type" value="Genomic_DNA"/>
</dbReference>
<keyword evidence="1 2" id="KW-0378">Hydrolase</keyword>
<dbReference type="InterPro" id="IPR000086">
    <property type="entry name" value="NUDIX_hydrolase_dom"/>
</dbReference>
<dbReference type="CDD" id="cd03674">
    <property type="entry name" value="NUDIX_Hydrolase"/>
    <property type="match status" value="1"/>
</dbReference>
<dbReference type="Pfam" id="PF00293">
    <property type="entry name" value="NUDIX"/>
    <property type="match status" value="1"/>
</dbReference>